<evidence type="ECO:0000313" key="4">
    <source>
        <dbReference type="Proteomes" id="UP000235392"/>
    </source>
</evidence>
<feature type="region of interest" description="Disordered" evidence="1">
    <location>
        <begin position="159"/>
        <end position="270"/>
    </location>
</feature>
<sequence length="315" mass="35071">MKLIRLRHSTLLHGSAMYWCSRLCMTIDRAASADLRCISLACCYLQQNLLIYPGEIGRLAFDSTFEDTRNAAALAIVTWPLVLPTFFFLAYFNSSGQLKIIVTYHFKPSRCFLNYHAALLLDSPPNFNPPPSSQQACDYEFESAIEIDLLDRMGQDISVSLTRPSTTPGSSNSAYQVESAHKTQLKRQASPSNRYPHSHINPRIFTGVVNPSQSDDYLPNIPDHRSHSKPAPSVPINQAKSSGLAVPQKQSYLSDHNSLTGSSSGETRPVPSKRILVESLDIKLEVKSKDLLPEFDNFVASTIKIKPIHPAQNIR</sequence>
<accession>A0A2N5S9F6</accession>
<keyword evidence="2" id="KW-0472">Membrane</keyword>
<feature type="compositionally biased region" description="Polar residues" evidence="1">
    <location>
        <begin position="159"/>
        <end position="176"/>
    </location>
</feature>
<gene>
    <name evidence="3" type="ORF">PCASD_22623</name>
</gene>
<proteinExistence type="predicted"/>
<evidence type="ECO:0000256" key="2">
    <source>
        <dbReference type="SAM" id="Phobius"/>
    </source>
</evidence>
<dbReference type="AlphaFoldDB" id="A0A2N5S9F6"/>
<name>A0A2N5S9F6_9BASI</name>
<organism evidence="3 4">
    <name type="scientific">Puccinia coronata f. sp. avenae</name>
    <dbReference type="NCBI Taxonomy" id="200324"/>
    <lineage>
        <taxon>Eukaryota</taxon>
        <taxon>Fungi</taxon>
        <taxon>Dikarya</taxon>
        <taxon>Basidiomycota</taxon>
        <taxon>Pucciniomycotina</taxon>
        <taxon>Pucciniomycetes</taxon>
        <taxon>Pucciniales</taxon>
        <taxon>Pucciniaceae</taxon>
        <taxon>Puccinia</taxon>
    </lineage>
</organism>
<feature type="compositionally biased region" description="Polar residues" evidence="1">
    <location>
        <begin position="186"/>
        <end position="195"/>
    </location>
</feature>
<feature type="transmembrane region" description="Helical" evidence="2">
    <location>
        <begin position="71"/>
        <end position="92"/>
    </location>
</feature>
<evidence type="ECO:0000256" key="1">
    <source>
        <dbReference type="SAM" id="MobiDB-lite"/>
    </source>
</evidence>
<dbReference type="Proteomes" id="UP000235392">
    <property type="component" value="Unassembled WGS sequence"/>
</dbReference>
<keyword evidence="2" id="KW-1133">Transmembrane helix</keyword>
<keyword evidence="2" id="KW-0812">Transmembrane</keyword>
<feature type="compositionally biased region" description="Polar residues" evidence="1">
    <location>
        <begin position="248"/>
        <end position="266"/>
    </location>
</feature>
<reference evidence="3 4" key="1">
    <citation type="submission" date="2017-11" db="EMBL/GenBank/DDBJ databases">
        <title>De novo assembly and phasing of dikaryotic genomes from two isolates of Puccinia coronata f. sp. avenae, the causal agent of oat crown rust.</title>
        <authorList>
            <person name="Miller M.E."/>
            <person name="Zhang Y."/>
            <person name="Omidvar V."/>
            <person name="Sperschneider J."/>
            <person name="Schwessinger B."/>
            <person name="Raley C."/>
            <person name="Palmer J.M."/>
            <person name="Garnica D."/>
            <person name="Upadhyaya N."/>
            <person name="Rathjen J."/>
            <person name="Taylor J.M."/>
            <person name="Park R.F."/>
            <person name="Dodds P.N."/>
            <person name="Hirsch C.D."/>
            <person name="Kianian S.F."/>
            <person name="Figueroa M."/>
        </authorList>
    </citation>
    <scope>NUCLEOTIDE SEQUENCE [LARGE SCALE GENOMIC DNA]</scope>
    <source>
        <strain evidence="3">12SD80</strain>
    </source>
</reference>
<comment type="caution">
    <text evidence="3">The sequence shown here is derived from an EMBL/GenBank/DDBJ whole genome shotgun (WGS) entry which is preliminary data.</text>
</comment>
<evidence type="ECO:0000313" key="3">
    <source>
        <dbReference type="EMBL" id="PLW09864.1"/>
    </source>
</evidence>
<protein>
    <submittedName>
        <fullName evidence="3">Uncharacterized protein</fullName>
    </submittedName>
</protein>
<dbReference type="EMBL" id="PGCI01000988">
    <property type="protein sequence ID" value="PLW09864.1"/>
    <property type="molecule type" value="Genomic_DNA"/>
</dbReference>